<evidence type="ECO:0000313" key="1">
    <source>
        <dbReference type="EMBL" id="GAH07826.1"/>
    </source>
</evidence>
<name>X1CHN4_9ZZZZ</name>
<gene>
    <name evidence="1" type="ORF">S01H4_55653</name>
</gene>
<sequence length="36" mass="4109">MINNQKANKARLRRCWREVNDALAELANLHTWAGGS</sequence>
<proteinExistence type="predicted"/>
<accession>X1CHN4</accession>
<protein>
    <submittedName>
        <fullName evidence="1">Uncharacterized protein</fullName>
    </submittedName>
</protein>
<reference evidence="1" key="1">
    <citation type="journal article" date="2014" name="Front. Microbiol.">
        <title>High frequency of phylogenetically diverse reductive dehalogenase-homologous genes in deep subseafloor sedimentary metagenomes.</title>
        <authorList>
            <person name="Kawai M."/>
            <person name="Futagami T."/>
            <person name="Toyoda A."/>
            <person name="Takaki Y."/>
            <person name="Nishi S."/>
            <person name="Hori S."/>
            <person name="Arai W."/>
            <person name="Tsubouchi T."/>
            <person name="Morono Y."/>
            <person name="Uchiyama I."/>
            <person name="Ito T."/>
            <person name="Fujiyama A."/>
            <person name="Inagaki F."/>
            <person name="Takami H."/>
        </authorList>
    </citation>
    <scope>NUCLEOTIDE SEQUENCE</scope>
    <source>
        <strain evidence="1">Expedition CK06-06</strain>
    </source>
</reference>
<dbReference type="AlphaFoldDB" id="X1CHN4"/>
<organism evidence="1">
    <name type="scientific">marine sediment metagenome</name>
    <dbReference type="NCBI Taxonomy" id="412755"/>
    <lineage>
        <taxon>unclassified sequences</taxon>
        <taxon>metagenomes</taxon>
        <taxon>ecological metagenomes</taxon>
    </lineage>
</organism>
<comment type="caution">
    <text evidence="1">The sequence shown here is derived from an EMBL/GenBank/DDBJ whole genome shotgun (WGS) entry which is preliminary data.</text>
</comment>
<dbReference type="EMBL" id="BART01032147">
    <property type="protein sequence ID" value="GAH07826.1"/>
    <property type="molecule type" value="Genomic_DNA"/>
</dbReference>
<feature type="non-terminal residue" evidence="1">
    <location>
        <position position="36"/>
    </location>
</feature>